<evidence type="ECO:0000313" key="1">
    <source>
        <dbReference type="EMBL" id="EDX74613.1"/>
    </source>
</evidence>
<dbReference type="eggNOG" id="ENOG5033SRD">
    <property type="taxonomic scope" value="Bacteria"/>
</dbReference>
<dbReference type="AlphaFoldDB" id="B4VU33"/>
<dbReference type="Proteomes" id="UP000003835">
    <property type="component" value="Unassembled WGS sequence"/>
</dbReference>
<dbReference type="EMBL" id="DS989852">
    <property type="protein sequence ID" value="EDX74613.1"/>
    <property type="molecule type" value="Genomic_DNA"/>
</dbReference>
<sequence>MCLNNKELKREEEKVLLSSLAVEVDTIFLKLRKADQVIRHELSLLDHPNIQAFEKSQVEPINVEQLKKIIYKIPPQHLLVDEYVLYMLDSKTTSIFGLVEDYNHSLERRQKLQHSNNPSDLKNVDENLAYAIRRLGAMIYHLNIHLNLLTVLLVKAPFFTDHQQITINESQDKLEKKLLDDWDKWHDNVRFIEITIDEPYAIVTWAMEELGGDAILQHEQGNWQLMTISTSRFDTKAFEPVNISSDAAQRLLKRHYQKLGF</sequence>
<keyword evidence="2" id="KW-1185">Reference proteome</keyword>
<dbReference type="RefSeq" id="WP_006101944.1">
    <property type="nucleotide sequence ID" value="NZ_DS989852.1"/>
</dbReference>
<organism evidence="1 2">
    <name type="scientific">Coleofasciculus chthonoplastes PCC 7420</name>
    <dbReference type="NCBI Taxonomy" id="118168"/>
    <lineage>
        <taxon>Bacteria</taxon>
        <taxon>Bacillati</taxon>
        <taxon>Cyanobacteriota</taxon>
        <taxon>Cyanophyceae</taxon>
        <taxon>Coleofasciculales</taxon>
        <taxon>Coleofasciculaceae</taxon>
        <taxon>Coleofasciculus</taxon>
    </lineage>
</organism>
<reference evidence="1 2" key="1">
    <citation type="submission" date="2008-07" db="EMBL/GenBank/DDBJ databases">
        <authorList>
            <person name="Tandeau de Marsac N."/>
            <person name="Ferriera S."/>
            <person name="Johnson J."/>
            <person name="Kravitz S."/>
            <person name="Beeson K."/>
            <person name="Sutton G."/>
            <person name="Rogers Y.-H."/>
            <person name="Friedman R."/>
            <person name="Frazier M."/>
            <person name="Venter J.C."/>
        </authorList>
    </citation>
    <scope>NUCLEOTIDE SEQUENCE [LARGE SCALE GENOMIC DNA]</scope>
    <source>
        <strain evidence="1 2">PCC 7420</strain>
    </source>
</reference>
<accession>B4VU33</accession>
<proteinExistence type="predicted"/>
<protein>
    <submittedName>
        <fullName evidence="1">Uncharacterized protein</fullName>
    </submittedName>
</protein>
<dbReference type="OrthoDB" id="9835769at2"/>
<name>B4VU33_9CYAN</name>
<dbReference type="HOGENOM" id="CLU_1004055_0_0_3"/>
<gene>
    <name evidence="1" type="ORF">MC7420_6091</name>
</gene>
<evidence type="ECO:0000313" key="2">
    <source>
        <dbReference type="Proteomes" id="UP000003835"/>
    </source>
</evidence>